<feature type="compositionally biased region" description="Low complexity" evidence="6">
    <location>
        <begin position="20"/>
        <end position="29"/>
    </location>
</feature>
<evidence type="ECO:0000313" key="10">
    <source>
        <dbReference type="Proteomes" id="UP000198460"/>
    </source>
</evidence>
<gene>
    <name evidence="5" type="primary">hrcA</name>
    <name evidence="9" type="ORF">BSIN_3826</name>
</gene>
<dbReference type="GO" id="GO:0003677">
    <property type="term" value="F:DNA binding"/>
    <property type="evidence" value="ECO:0007669"/>
    <property type="project" value="InterPro"/>
</dbReference>
<evidence type="ECO:0000256" key="2">
    <source>
        <dbReference type="ARBA" id="ARBA00023015"/>
    </source>
</evidence>
<evidence type="ECO:0000256" key="5">
    <source>
        <dbReference type="HAMAP-Rule" id="MF_00081"/>
    </source>
</evidence>
<dbReference type="Pfam" id="PF03444">
    <property type="entry name" value="WHD_HrcA"/>
    <property type="match status" value="1"/>
</dbReference>
<dbReference type="EMBL" id="FXAN01000062">
    <property type="protein sequence ID" value="SMG00846.1"/>
    <property type="molecule type" value="Genomic_DNA"/>
</dbReference>
<dbReference type="GO" id="GO:0045892">
    <property type="term" value="P:negative regulation of DNA-templated transcription"/>
    <property type="evidence" value="ECO:0007669"/>
    <property type="project" value="UniProtKB-UniRule"/>
</dbReference>
<feature type="region of interest" description="Disordered" evidence="6">
    <location>
        <begin position="1"/>
        <end position="34"/>
    </location>
</feature>
<keyword evidence="1 5" id="KW-0678">Repressor</keyword>
<dbReference type="Gene3D" id="3.30.390.60">
    <property type="entry name" value="Heat-inducible transcription repressor hrca homolog, domain 3"/>
    <property type="match status" value="1"/>
</dbReference>
<evidence type="ECO:0000256" key="6">
    <source>
        <dbReference type="SAM" id="MobiDB-lite"/>
    </source>
</evidence>
<dbReference type="PANTHER" id="PTHR34824:SF1">
    <property type="entry name" value="HEAT-INDUCIBLE TRANSCRIPTION REPRESSOR HRCA"/>
    <property type="match status" value="1"/>
</dbReference>
<dbReference type="InterPro" id="IPR036390">
    <property type="entry name" value="WH_DNA-bd_sf"/>
</dbReference>
<keyword evidence="3 5" id="KW-0346">Stress response</keyword>
<dbReference type="Gene3D" id="3.30.450.40">
    <property type="match status" value="1"/>
</dbReference>
<dbReference type="PIRSF" id="PIRSF005485">
    <property type="entry name" value="HrcA"/>
    <property type="match status" value="1"/>
</dbReference>
<dbReference type="Proteomes" id="UP000198460">
    <property type="component" value="Unassembled WGS sequence"/>
</dbReference>
<comment type="similarity">
    <text evidence="5">Belongs to the HrcA family.</text>
</comment>
<evidence type="ECO:0000259" key="7">
    <source>
        <dbReference type="Pfam" id="PF01628"/>
    </source>
</evidence>
<dbReference type="SUPFAM" id="SSF55781">
    <property type="entry name" value="GAF domain-like"/>
    <property type="match status" value="1"/>
</dbReference>
<sequence>MPALHHSSMTKRTARRAGRGKTAAAPGARQAPQTRRYRPVALEFSIMLDPRARTLLKTLIERYIADGQPVGSRTLSRYSGLELSPATIRNVMSDLEELGLVSSPHTSAGRVPTPRGYRLFVDTMLTVESTIDAEAVTRHVQTTLQAGEPQQRVVAAAASVLSSLSQFAGVVLTPRRSHVFKQIEFLRLSDKRILLIIVTPEGDVQNRIMATQRDYAPSQLTEASNYINTHFAGLSFDEVRVRLREEIDELRGDMTALMHAAVTAGTEASDDEDAVLISGERNLLEVADLSSDMARLRKLFDVFDQKTSLLQLLDVSSHAQGVQIFIGGESTLVPIDEMSVVTAPYEVNGKIVGTLGVIGPTRMAYNRVIPIVDITARLLSMTLSQQ</sequence>
<dbReference type="InterPro" id="IPR029016">
    <property type="entry name" value="GAF-like_dom_sf"/>
</dbReference>
<reference evidence="9 10" key="1">
    <citation type="submission" date="2017-04" db="EMBL/GenBank/DDBJ databases">
        <authorList>
            <person name="Afonso C.L."/>
            <person name="Miller P.J."/>
            <person name="Scott M.A."/>
            <person name="Spackman E."/>
            <person name="Goraichik I."/>
            <person name="Dimitrov K.M."/>
            <person name="Suarez D.L."/>
            <person name="Swayne D.E."/>
        </authorList>
    </citation>
    <scope>NUCLEOTIDE SEQUENCE [LARGE SCALE GENOMIC DNA]</scope>
    <source>
        <strain evidence="9">LMG 28154</strain>
    </source>
</reference>
<evidence type="ECO:0000256" key="4">
    <source>
        <dbReference type="ARBA" id="ARBA00023163"/>
    </source>
</evidence>
<feature type="domain" description="Winged helix-turn-helix transcription repressor HrcA DNA-binding" evidence="8">
    <location>
        <begin position="48"/>
        <end position="119"/>
    </location>
</feature>
<evidence type="ECO:0000256" key="3">
    <source>
        <dbReference type="ARBA" id="ARBA00023016"/>
    </source>
</evidence>
<protein>
    <recommendedName>
        <fullName evidence="5">Heat-inducible transcription repressor HrcA</fullName>
    </recommendedName>
</protein>
<proteinExistence type="inferred from homology"/>
<dbReference type="SUPFAM" id="SSF46785">
    <property type="entry name" value="Winged helix' DNA-binding domain"/>
    <property type="match status" value="1"/>
</dbReference>
<name>A0A238H691_9BURK</name>
<accession>A0A238H691</accession>
<evidence type="ECO:0000256" key="1">
    <source>
        <dbReference type="ARBA" id="ARBA00022491"/>
    </source>
</evidence>
<keyword evidence="4 5" id="KW-0804">Transcription</keyword>
<dbReference type="HAMAP" id="MF_00081">
    <property type="entry name" value="HrcA"/>
    <property type="match status" value="1"/>
</dbReference>
<dbReference type="InterPro" id="IPR021153">
    <property type="entry name" value="HrcA_C"/>
</dbReference>
<dbReference type="InterPro" id="IPR005104">
    <property type="entry name" value="WHTH_HrcA_DNA-bd"/>
</dbReference>
<organism evidence="9 10">
    <name type="scientific">Burkholderia singularis</name>
    <dbReference type="NCBI Taxonomy" id="1503053"/>
    <lineage>
        <taxon>Bacteria</taxon>
        <taxon>Pseudomonadati</taxon>
        <taxon>Pseudomonadota</taxon>
        <taxon>Betaproteobacteria</taxon>
        <taxon>Burkholderiales</taxon>
        <taxon>Burkholderiaceae</taxon>
        <taxon>Burkholderia</taxon>
        <taxon>pseudomallei group</taxon>
    </lineage>
</organism>
<dbReference type="InterPro" id="IPR002571">
    <property type="entry name" value="HrcA"/>
</dbReference>
<feature type="domain" description="Heat-inducible transcription repressor HrcA C-terminal" evidence="7">
    <location>
        <begin position="152"/>
        <end position="369"/>
    </location>
</feature>
<dbReference type="InterPro" id="IPR036388">
    <property type="entry name" value="WH-like_DNA-bd_sf"/>
</dbReference>
<evidence type="ECO:0000313" key="9">
    <source>
        <dbReference type="EMBL" id="SMG00846.1"/>
    </source>
</evidence>
<keyword evidence="2 5" id="KW-0805">Transcription regulation</keyword>
<dbReference type="NCBIfam" id="TIGR00331">
    <property type="entry name" value="hrcA"/>
    <property type="match status" value="1"/>
</dbReference>
<feature type="compositionally biased region" description="Basic residues" evidence="6">
    <location>
        <begin position="8"/>
        <end position="19"/>
    </location>
</feature>
<comment type="function">
    <text evidence="5">Negative regulator of class I heat shock genes (grpE-dnaK-dnaJ and groELS operons). Prevents heat-shock induction of these operons.</text>
</comment>
<dbReference type="Pfam" id="PF01628">
    <property type="entry name" value="HrcA"/>
    <property type="match status" value="1"/>
</dbReference>
<dbReference type="PANTHER" id="PTHR34824">
    <property type="entry name" value="HEAT-INDUCIBLE TRANSCRIPTION REPRESSOR HRCA"/>
    <property type="match status" value="1"/>
</dbReference>
<evidence type="ECO:0000259" key="8">
    <source>
        <dbReference type="Pfam" id="PF03444"/>
    </source>
</evidence>
<dbReference type="AlphaFoldDB" id="A0A238H691"/>
<dbReference type="Gene3D" id="1.10.10.10">
    <property type="entry name" value="Winged helix-like DNA-binding domain superfamily/Winged helix DNA-binding domain"/>
    <property type="match status" value="1"/>
</dbReference>
<dbReference type="InterPro" id="IPR023120">
    <property type="entry name" value="WHTH_transcript_rep_HrcA_IDD"/>
</dbReference>